<dbReference type="EMBL" id="PYDT01000009">
    <property type="protein sequence ID" value="THU51063.1"/>
    <property type="molecule type" value="Genomic_DNA"/>
</dbReference>
<accession>A0A4S8IR05</accession>
<evidence type="ECO:0000313" key="1">
    <source>
        <dbReference type="EMBL" id="THU51063.1"/>
    </source>
</evidence>
<evidence type="ECO:0000313" key="2">
    <source>
        <dbReference type="Proteomes" id="UP000317650"/>
    </source>
</evidence>
<proteinExistence type="predicted"/>
<comment type="caution">
    <text evidence="1">The sequence shown here is derived from an EMBL/GenBank/DDBJ whole genome shotgun (WGS) entry which is preliminary data.</text>
</comment>
<dbReference type="Proteomes" id="UP000317650">
    <property type="component" value="Chromosome 6"/>
</dbReference>
<name>A0A4S8IR05_MUSBA</name>
<gene>
    <name evidence="1" type="ORF">C4D60_Mb06t27080</name>
</gene>
<reference evidence="1 2" key="1">
    <citation type="journal article" date="2019" name="Nat. Plants">
        <title>Genome sequencing of Musa balbisiana reveals subgenome evolution and function divergence in polyploid bananas.</title>
        <authorList>
            <person name="Yao X."/>
        </authorList>
    </citation>
    <scope>NUCLEOTIDE SEQUENCE [LARGE SCALE GENOMIC DNA]</scope>
    <source>
        <strain evidence="2">cv. DH-PKW</strain>
        <tissue evidence="1">Leaves</tissue>
    </source>
</reference>
<dbReference type="AlphaFoldDB" id="A0A4S8IR05"/>
<sequence>MVPQRRDFREVIDPLLSKGRERLVVKGVKVVENAEANSKYQNKAKGELRKTGVNELLIKMAESEGLRVDARVHDQGTKQAVHGVVPLLLSGVGN</sequence>
<organism evidence="1 2">
    <name type="scientific">Musa balbisiana</name>
    <name type="common">Banana</name>
    <dbReference type="NCBI Taxonomy" id="52838"/>
    <lineage>
        <taxon>Eukaryota</taxon>
        <taxon>Viridiplantae</taxon>
        <taxon>Streptophyta</taxon>
        <taxon>Embryophyta</taxon>
        <taxon>Tracheophyta</taxon>
        <taxon>Spermatophyta</taxon>
        <taxon>Magnoliopsida</taxon>
        <taxon>Liliopsida</taxon>
        <taxon>Zingiberales</taxon>
        <taxon>Musaceae</taxon>
        <taxon>Musa</taxon>
    </lineage>
</organism>
<keyword evidence="2" id="KW-1185">Reference proteome</keyword>
<protein>
    <submittedName>
        <fullName evidence="1">Uncharacterized protein</fullName>
    </submittedName>
</protein>